<gene>
    <name evidence="3" type="ORF">QLS71_012810</name>
</gene>
<dbReference type="Gene3D" id="2.40.128.270">
    <property type="match status" value="1"/>
</dbReference>
<keyword evidence="4" id="KW-1185">Reference proteome</keyword>
<dbReference type="AlphaFoldDB" id="A0AAU7ECQ5"/>
<evidence type="ECO:0000256" key="1">
    <source>
        <dbReference type="SAM" id="SignalP"/>
    </source>
</evidence>
<dbReference type="InterPro" id="IPR038670">
    <property type="entry name" value="HslJ-like_sf"/>
</dbReference>
<dbReference type="EMBL" id="CP155618">
    <property type="protein sequence ID" value="XBL13199.1"/>
    <property type="molecule type" value="Genomic_DNA"/>
</dbReference>
<dbReference type="RefSeq" id="WP_308992695.1">
    <property type="nucleotide sequence ID" value="NZ_CP155618.1"/>
</dbReference>
<evidence type="ECO:0000313" key="4">
    <source>
        <dbReference type="Proteomes" id="UP001224325"/>
    </source>
</evidence>
<feature type="signal peptide" evidence="1">
    <location>
        <begin position="1"/>
        <end position="21"/>
    </location>
</feature>
<name>A0AAU7ECQ5_9FLAO</name>
<feature type="domain" description="DUF306" evidence="2">
    <location>
        <begin position="36"/>
        <end position="140"/>
    </location>
</feature>
<keyword evidence="1" id="KW-0732">Signal</keyword>
<protein>
    <submittedName>
        <fullName evidence="3">META domain-containing protein</fullName>
    </submittedName>
</protein>
<dbReference type="Pfam" id="PF03724">
    <property type="entry name" value="META"/>
    <property type="match status" value="1"/>
</dbReference>
<proteinExistence type="predicted"/>
<dbReference type="PANTHER" id="PTHR35535:SF1">
    <property type="entry name" value="HEAT SHOCK PROTEIN HSLJ"/>
    <property type="match status" value="1"/>
</dbReference>
<dbReference type="InterPro" id="IPR005184">
    <property type="entry name" value="DUF306_Meta_HslJ"/>
</dbReference>
<dbReference type="PANTHER" id="PTHR35535">
    <property type="entry name" value="HEAT SHOCK PROTEIN HSLJ"/>
    <property type="match status" value="1"/>
</dbReference>
<sequence length="143" mass="15932">MKSLKISAALVLLIALGTSCTSTKTAKTQNIKMVLHDIWAATHINEEPIPTTENVPNLEINVTEMKVFGTDGCNNYTGGIKNLTSENIALGPLASTRKMCFNMDIPNKYNKALNKAVSYKRDNLNLYFYDSNRNKILSFKKVD</sequence>
<dbReference type="Proteomes" id="UP001224325">
    <property type="component" value="Chromosome"/>
</dbReference>
<evidence type="ECO:0000313" key="3">
    <source>
        <dbReference type="EMBL" id="XBL13199.1"/>
    </source>
</evidence>
<dbReference type="InterPro" id="IPR053147">
    <property type="entry name" value="Hsp_HslJ-like"/>
</dbReference>
<evidence type="ECO:0000259" key="2">
    <source>
        <dbReference type="Pfam" id="PF03724"/>
    </source>
</evidence>
<reference evidence="3" key="1">
    <citation type="submission" date="2024-04" db="EMBL/GenBank/DDBJ databases">
        <title>Mariniflexile litorale, isolated from the shallow sediments of the Sea of Japan.</title>
        <authorList>
            <person name="Romanenko L."/>
            <person name="Isaeva M."/>
        </authorList>
    </citation>
    <scope>NUCLEOTIDE SEQUENCE [LARGE SCALE GENOMIC DNA]</scope>
    <source>
        <strain evidence="3">KMM 9835</strain>
    </source>
</reference>
<feature type="chain" id="PRO_5043705854" evidence="1">
    <location>
        <begin position="22"/>
        <end position="143"/>
    </location>
</feature>
<accession>A0AAU7ECQ5</accession>
<dbReference type="KEGG" id="mlil:QLS71_012810"/>
<dbReference type="PROSITE" id="PS51257">
    <property type="entry name" value="PROKAR_LIPOPROTEIN"/>
    <property type="match status" value="1"/>
</dbReference>
<organism evidence="3 4">
    <name type="scientific">Mariniflexile litorale</name>
    <dbReference type="NCBI Taxonomy" id="3045158"/>
    <lineage>
        <taxon>Bacteria</taxon>
        <taxon>Pseudomonadati</taxon>
        <taxon>Bacteroidota</taxon>
        <taxon>Flavobacteriia</taxon>
        <taxon>Flavobacteriales</taxon>
        <taxon>Flavobacteriaceae</taxon>
        <taxon>Mariniflexile</taxon>
    </lineage>
</organism>